<organism evidence="2 3">
    <name type="scientific">Gimesia algae</name>
    <dbReference type="NCBI Taxonomy" id="2527971"/>
    <lineage>
        <taxon>Bacteria</taxon>
        <taxon>Pseudomonadati</taxon>
        <taxon>Planctomycetota</taxon>
        <taxon>Planctomycetia</taxon>
        <taxon>Planctomycetales</taxon>
        <taxon>Planctomycetaceae</taxon>
        <taxon>Gimesia</taxon>
    </lineage>
</organism>
<evidence type="ECO:0000313" key="2">
    <source>
        <dbReference type="EMBL" id="QDT88423.1"/>
    </source>
</evidence>
<dbReference type="EMBL" id="CP036343">
    <property type="protein sequence ID" value="QDT88423.1"/>
    <property type="molecule type" value="Genomic_DNA"/>
</dbReference>
<sequence length="396" mass="45333">MVAPALLANSLRKRWLTVIAGILSFAASITMLSCRDAFAEPLDVKTIIREWQAAANSVRSLHIQMKGVDAQRAVELDGGVSVAGDQQMIEMPREIEYWLYAEDNRERYHKIYIGPSSDGLIPLEFTVVNTKREQRELNPGGVGLNPYDELKINSPAGVQDYEINALRILLNRTDSGQPYFSQNKFVLLKETAEVINGIRLRALECPGERGIRIWFQAAAPFYISRIELGLSDRKRFGHAEYRYEYQDPRHHQDVPEFPILKAVEINGYDPVGNLRQHLRSTVTEWNLNPVIDDRQFQLEPGTGAIITDYTTTPETSFIRLADGTNRQLERHELRRDAFLKLSAEVQRSPMKPEVPVVKEIIPTAVKPSYWKHIVGIILMMSLSLCMFLFWRRRANR</sequence>
<reference evidence="2 3" key="1">
    <citation type="submission" date="2019-02" db="EMBL/GenBank/DDBJ databases">
        <title>Deep-cultivation of Planctomycetes and their phenomic and genomic characterization uncovers novel biology.</title>
        <authorList>
            <person name="Wiegand S."/>
            <person name="Jogler M."/>
            <person name="Boedeker C."/>
            <person name="Pinto D."/>
            <person name="Vollmers J."/>
            <person name="Rivas-Marin E."/>
            <person name="Kohn T."/>
            <person name="Peeters S.H."/>
            <person name="Heuer A."/>
            <person name="Rast P."/>
            <person name="Oberbeckmann S."/>
            <person name="Bunk B."/>
            <person name="Jeske O."/>
            <person name="Meyerdierks A."/>
            <person name="Storesund J.E."/>
            <person name="Kallscheuer N."/>
            <person name="Luecker S."/>
            <person name="Lage O.M."/>
            <person name="Pohl T."/>
            <person name="Merkel B.J."/>
            <person name="Hornburger P."/>
            <person name="Mueller R.-W."/>
            <person name="Bruemmer F."/>
            <person name="Labrenz M."/>
            <person name="Spormann A.M."/>
            <person name="Op den Camp H."/>
            <person name="Overmann J."/>
            <person name="Amann R."/>
            <person name="Jetten M.S.M."/>
            <person name="Mascher T."/>
            <person name="Medema M.H."/>
            <person name="Devos D.P."/>
            <person name="Kaster A.-K."/>
            <person name="Ovreas L."/>
            <person name="Rohde M."/>
            <person name="Galperin M.Y."/>
            <person name="Jogler C."/>
        </authorList>
    </citation>
    <scope>NUCLEOTIDE SEQUENCE [LARGE SCALE GENOMIC DNA]</scope>
    <source>
        <strain evidence="2 3">Pan161</strain>
    </source>
</reference>
<dbReference type="KEGG" id="gax:Pan161_00390"/>
<keyword evidence="1" id="KW-0812">Transmembrane</keyword>
<keyword evidence="1" id="KW-0472">Membrane</keyword>
<evidence type="ECO:0000256" key="1">
    <source>
        <dbReference type="SAM" id="Phobius"/>
    </source>
</evidence>
<feature type="transmembrane region" description="Helical" evidence="1">
    <location>
        <begin position="369"/>
        <end position="390"/>
    </location>
</feature>
<dbReference type="AlphaFoldDB" id="A0A517V614"/>
<name>A0A517V614_9PLAN</name>
<keyword evidence="3" id="KW-1185">Reference proteome</keyword>
<gene>
    <name evidence="2" type="ORF">Pan161_00390</name>
</gene>
<keyword evidence="1" id="KW-1133">Transmembrane helix</keyword>
<proteinExistence type="predicted"/>
<protein>
    <submittedName>
        <fullName evidence="2">Uncharacterized protein</fullName>
    </submittedName>
</protein>
<dbReference type="Proteomes" id="UP000316855">
    <property type="component" value="Chromosome"/>
</dbReference>
<accession>A0A517V614</accession>
<evidence type="ECO:0000313" key="3">
    <source>
        <dbReference type="Proteomes" id="UP000316855"/>
    </source>
</evidence>